<organism evidence="2 3">
    <name type="scientific">Beta vulgaris subsp. vulgaris</name>
    <name type="common">Beet</name>
    <dbReference type="NCBI Taxonomy" id="3555"/>
    <lineage>
        <taxon>Eukaryota</taxon>
        <taxon>Viridiplantae</taxon>
        <taxon>Streptophyta</taxon>
        <taxon>Embryophyta</taxon>
        <taxon>Tracheophyta</taxon>
        <taxon>Spermatophyta</taxon>
        <taxon>Magnoliopsida</taxon>
        <taxon>eudicotyledons</taxon>
        <taxon>Gunneridae</taxon>
        <taxon>Pentapetalae</taxon>
        <taxon>Caryophyllales</taxon>
        <taxon>Chenopodiaceae</taxon>
        <taxon>Betoideae</taxon>
        <taxon>Beta</taxon>
    </lineage>
</organism>
<evidence type="ECO:0000256" key="1">
    <source>
        <dbReference type="SAM" id="MobiDB-lite"/>
    </source>
</evidence>
<feature type="compositionally biased region" description="Basic residues" evidence="1">
    <location>
        <begin position="39"/>
        <end position="50"/>
    </location>
</feature>
<dbReference type="Proteomes" id="UP000035740">
    <property type="component" value="Unassembled WGS sequence"/>
</dbReference>
<feature type="non-terminal residue" evidence="2">
    <location>
        <position position="98"/>
    </location>
</feature>
<proteinExistence type="predicted"/>
<name>A0A0J7YNV4_BETVV</name>
<reference evidence="2 3" key="1">
    <citation type="journal article" date="2014" name="Nature">
        <title>The genome of the recently domesticated crop plant sugar beet (Beta vulgaris).</title>
        <authorList>
            <person name="Dohm J.C."/>
            <person name="Minoche A.E."/>
            <person name="Holtgrawe D."/>
            <person name="Capella-Gutierrez S."/>
            <person name="Zakrzewski F."/>
            <person name="Tafer H."/>
            <person name="Rupp O."/>
            <person name="Sorensen T.R."/>
            <person name="Stracke R."/>
            <person name="Reinhardt R."/>
            <person name="Goesmann A."/>
            <person name="Kraft T."/>
            <person name="Schulz B."/>
            <person name="Stadler P.F."/>
            <person name="Schmidt T."/>
            <person name="Gabaldon T."/>
            <person name="Lehrach H."/>
            <person name="Weisshaar B."/>
            <person name="Himmelbauer H."/>
        </authorList>
    </citation>
    <scope>NUCLEOTIDE SEQUENCE [LARGE SCALE GENOMIC DNA]</scope>
    <source>
        <tissue evidence="2">Taproot</tissue>
    </source>
</reference>
<dbReference type="Gramene" id="KMS64813">
    <property type="protein sequence ID" value="KMS64813"/>
    <property type="gene ID" value="BVRB_042400"/>
</dbReference>
<keyword evidence="3" id="KW-1185">Reference proteome</keyword>
<feature type="region of interest" description="Disordered" evidence="1">
    <location>
        <begin position="78"/>
        <end position="98"/>
    </location>
</feature>
<feature type="compositionally biased region" description="Polar residues" evidence="1">
    <location>
        <begin position="51"/>
        <end position="60"/>
    </location>
</feature>
<protein>
    <submittedName>
        <fullName evidence="2">Uncharacterized protein</fullName>
    </submittedName>
</protein>
<evidence type="ECO:0000313" key="3">
    <source>
        <dbReference type="Proteomes" id="UP000035740"/>
    </source>
</evidence>
<sequence>MTPILEDVSATLQVLELQQEDEQSDLELAAQDPNVSSATKKKRKKKKKKSGGNSQGQTTPPSIPVAKLACFTDGKFPVGELQDYIGPINEGRKGSREK</sequence>
<dbReference type="EMBL" id="KQ121694">
    <property type="protein sequence ID" value="KMS64813.1"/>
    <property type="molecule type" value="Genomic_DNA"/>
</dbReference>
<accession>A0A0J7YNV4</accession>
<evidence type="ECO:0000313" key="2">
    <source>
        <dbReference type="EMBL" id="KMS64813.1"/>
    </source>
</evidence>
<feature type="region of interest" description="Disordered" evidence="1">
    <location>
        <begin position="24"/>
        <end position="66"/>
    </location>
</feature>
<gene>
    <name evidence="2" type="ORF">BVRB_042400</name>
</gene>
<dbReference type="AlphaFoldDB" id="A0A0J7YNV4"/>